<evidence type="ECO:0000256" key="5">
    <source>
        <dbReference type="ARBA" id="ARBA00023242"/>
    </source>
</evidence>
<dbReference type="GO" id="GO:0005634">
    <property type="term" value="C:nucleus"/>
    <property type="evidence" value="ECO:0007669"/>
    <property type="project" value="UniProtKB-SubCell"/>
</dbReference>
<feature type="compositionally biased region" description="Acidic residues" evidence="7">
    <location>
        <begin position="45"/>
        <end position="72"/>
    </location>
</feature>
<feature type="region of interest" description="Disordered" evidence="7">
    <location>
        <begin position="1"/>
        <end position="125"/>
    </location>
</feature>
<comment type="similarity">
    <text evidence="3">Belongs to the CHZ1 family.</text>
</comment>
<evidence type="ECO:0000256" key="1">
    <source>
        <dbReference type="ARBA" id="ARBA00002212"/>
    </source>
</evidence>
<evidence type="ECO:0000256" key="4">
    <source>
        <dbReference type="ARBA" id="ARBA00023186"/>
    </source>
</evidence>
<feature type="compositionally biased region" description="Basic and acidic residues" evidence="7">
    <location>
        <begin position="90"/>
        <end position="99"/>
    </location>
</feature>
<evidence type="ECO:0000256" key="3">
    <source>
        <dbReference type="ARBA" id="ARBA00008057"/>
    </source>
</evidence>
<evidence type="ECO:0000313" key="10">
    <source>
        <dbReference type="Proteomes" id="UP001265746"/>
    </source>
</evidence>
<evidence type="ECO:0000313" key="9">
    <source>
        <dbReference type="EMBL" id="KAK2607405.1"/>
    </source>
</evidence>
<dbReference type="InterPro" id="IPR019098">
    <property type="entry name" value="Histone_chaperone_domain_CHZ"/>
</dbReference>
<feature type="compositionally biased region" description="Polar residues" evidence="7">
    <location>
        <begin position="10"/>
        <end position="25"/>
    </location>
</feature>
<evidence type="ECO:0000256" key="7">
    <source>
        <dbReference type="SAM" id="MobiDB-lite"/>
    </source>
</evidence>
<sequence>MATENDHVTENTAGATTAAQETPTTDAKGKGKAVATAEDVPADVAMDDDDDDEDDDEDEAAEDAEEDDETGNPEEAISLDNVVGRRTRGKVIDFAKAAEENPADEDEDEDDDDDFEEEDDKMDED</sequence>
<keyword evidence="5" id="KW-0539">Nucleus</keyword>
<protein>
    <recommendedName>
        <fullName evidence="8">Histone chaperone domain-containing protein</fullName>
    </recommendedName>
</protein>
<comment type="subcellular location">
    <subcellularLocation>
        <location evidence="2">Nucleus</location>
    </subcellularLocation>
</comment>
<name>A0AAD9W681_PHOAM</name>
<dbReference type="EMBL" id="JAUJFL010000003">
    <property type="protein sequence ID" value="KAK2607405.1"/>
    <property type="molecule type" value="Genomic_DNA"/>
</dbReference>
<feature type="domain" description="Histone chaperone" evidence="8">
    <location>
        <begin position="64"/>
        <end position="103"/>
    </location>
</feature>
<keyword evidence="4" id="KW-0143">Chaperone</keyword>
<evidence type="ECO:0000259" key="8">
    <source>
        <dbReference type="SMART" id="SM01082"/>
    </source>
</evidence>
<accession>A0AAD9W681</accession>
<feature type="compositionally biased region" description="Acidic residues" evidence="7">
    <location>
        <begin position="101"/>
        <end position="125"/>
    </location>
</feature>
<reference evidence="9" key="1">
    <citation type="submission" date="2023-06" db="EMBL/GenBank/DDBJ databases">
        <authorList>
            <person name="Noh H."/>
        </authorList>
    </citation>
    <scope>NUCLEOTIDE SEQUENCE</scope>
    <source>
        <strain evidence="9">DUCC20226</strain>
    </source>
</reference>
<dbReference type="Proteomes" id="UP001265746">
    <property type="component" value="Unassembled WGS sequence"/>
</dbReference>
<keyword evidence="10" id="KW-1185">Reference proteome</keyword>
<dbReference type="SMART" id="SM01082">
    <property type="entry name" value="CHZ"/>
    <property type="match status" value="1"/>
</dbReference>
<evidence type="ECO:0000256" key="6">
    <source>
        <dbReference type="ARBA" id="ARBA00025877"/>
    </source>
</evidence>
<comment type="function">
    <text evidence="1">Forms a chaperone-bound H2A.Z-H2B complex that acts as a source for SWR1 complex-dependent H2A to H2A.Z histone replacement in chromatin.</text>
</comment>
<dbReference type="AlphaFoldDB" id="A0AAD9W681"/>
<gene>
    <name evidence="9" type="ORF">N8I77_006079</name>
</gene>
<dbReference type="Pfam" id="PF09649">
    <property type="entry name" value="CHZ"/>
    <property type="match status" value="1"/>
</dbReference>
<organism evidence="9 10">
    <name type="scientific">Phomopsis amygdali</name>
    <name type="common">Fusicoccum amygdali</name>
    <dbReference type="NCBI Taxonomy" id="1214568"/>
    <lineage>
        <taxon>Eukaryota</taxon>
        <taxon>Fungi</taxon>
        <taxon>Dikarya</taxon>
        <taxon>Ascomycota</taxon>
        <taxon>Pezizomycotina</taxon>
        <taxon>Sordariomycetes</taxon>
        <taxon>Sordariomycetidae</taxon>
        <taxon>Diaporthales</taxon>
        <taxon>Diaporthaceae</taxon>
        <taxon>Diaporthe</taxon>
    </lineage>
</organism>
<proteinExistence type="inferred from homology"/>
<evidence type="ECO:0000256" key="2">
    <source>
        <dbReference type="ARBA" id="ARBA00004123"/>
    </source>
</evidence>
<comment type="caution">
    <text evidence="9">The sequence shown here is derived from an EMBL/GenBank/DDBJ whole genome shotgun (WGS) entry which is preliminary data.</text>
</comment>
<comment type="subunit">
    <text evidence="6">Forms a heterotrimer with H2A.Z-H2B, stabilizing the association of the histone dimer. Also, with a lower affinity, forms a heterotrimer with H2A-H2B.</text>
</comment>